<dbReference type="PANTHER" id="PTHR22930">
    <property type="match status" value="1"/>
</dbReference>
<dbReference type="GO" id="GO:0004518">
    <property type="term" value="F:nuclease activity"/>
    <property type="evidence" value="ECO:0007669"/>
    <property type="project" value="UniProtKB-KW"/>
</dbReference>
<dbReference type="Pfam" id="PF13359">
    <property type="entry name" value="DDE_Tnp_4"/>
    <property type="match status" value="1"/>
</dbReference>
<comment type="cofactor">
    <cofactor evidence="1">
        <name>a divalent metal cation</name>
        <dbReference type="ChEBI" id="CHEBI:60240"/>
    </cofactor>
</comment>
<comment type="caution">
    <text evidence="10">The sequence shown here is derived from an EMBL/GenBank/DDBJ whole genome shotgun (WGS) entry which is preliminary data.</text>
</comment>
<evidence type="ECO:0000256" key="4">
    <source>
        <dbReference type="ARBA" id="ARBA00022722"/>
    </source>
</evidence>
<sequence>MRRRQVIRAILEDELLSSDDDLSDVDDGGVQKITVDLDCWRRLGDPTFKKQFRMDRPTFELLIVAVGNHLLAAGRWYRIGKLGLDINLMMVLWILATPDSFRSVSSRFGVSTSTVHDHYKCIIEALREMSANYIRWPTAYEQEIIAENFENMYGYPGVCGCIDGSHINITKPLYQGQRYVDRKANYSIILQGVCDDNMLFRDVYVGQPGSVGDKRTFRRSGLGQRILRDPAGVMETHSLLGDGGYTLIEKVIIPYRDNGALTPRQRIHNYYHARCRSIIERAFGLLKGKWRRLKLLQSYCVEYVVDHITSCAVLHNFIILEGDAFEPDMEPEPDLDDDDVNMRQLWQQAKLDGALRRDFNADYLYRG</sequence>
<keyword evidence="8" id="KW-0812">Transmembrane</keyword>
<comment type="similarity">
    <text evidence="3">Belongs to the HARBI1 family.</text>
</comment>
<organism evidence="10 11">
    <name type="scientific">Frankliniella fusca</name>
    <dbReference type="NCBI Taxonomy" id="407009"/>
    <lineage>
        <taxon>Eukaryota</taxon>
        <taxon>Metazoa</taxon>
        <taxon>Ecdysozoa</taxon>
        <taxon>Arthropoda</taxon>
        <taxon>Hexapoda</taxon>
        <taxon>Insecta</taxon>
        <taxon>Pterygota</taxon>
        <taxon>Neoptera</taxon>
        <taxon>Paraneoptera</taxon>
        <taxon>Thysanoptera</taxon>
        <taxon>Terebrantia</taxon>
        <taxon>Thripoidea</taxon>
        <taxon>Thripidae</taxon>
        <taxon>Frankliniella</taxon>
    </lineage>
</organism>
<keyword evidence="5" id="KW-0479">Metal-binding</keyword>
<dbReference type="Proteomes" id="UP001219518">
    <property type="component" value="Unassembled WGS sequence"/>
</dbReference>
<comment type="subcellular location">
    <subcellularLocation>
        <location evidence="2">Nucleus</location>
    </subcellularLocation>
</comment>
<protein>
    <submittedName>
        <fullName evidence="10">Protein ANTAGONIST OF LIKE HETEROCHROMATIN PROTEIN 1</fullName>
    </submittedName>
</protein>
<evidence type="ECO:0000256" key="6">
    <source>
        <dbReference type="ARBA" id="ARBA00022801"/>
    </source>
</evidence>
<keyword evidence="11" id="KW-1185">Reference proteome</keyword>
<accession>A0AAE1LA69</accession>
<evidence type="ECO:0000256" key="5">
    <source>
        <dbReference type="ARBA" id="ARBA00022723"/>
    </source>
</evidence>
<dbReference type="GO" id="GO:0005634">
    <property type="term" value="C:nucleus"/>
    <property type="evidence" value="ECO:0007669"/>
    <property type="project" value="UniProtKB-SubCell"/>
</dbReference>
<dbReference type="InterPro" id="IPR045249">
    <property type="entry name" value="HARBI1-like"/>
</dbReference>
<gene>
    <name evidence="10" type="ORF">KUF71_022102</name>
</gene>
<dbReference type="AlphaFoldDB" id="A0AAE1LA69"/>
<evidence type="ECO:0000256" key="2">
    <source>
        <dbReference type="ARBA" id="ARBA00004123"/>
    </source>
</evidence>
<reference evidence="10" key="2">
    <citation type="journal article" date="2023" name="BMC Genomics">
        <title>Pest status, molecular evolution, and epigenetic factors derived from the genome assembly of Frankliniella fusca, a thysanopteran phytovirus vector.</title>
        <authorList>
            <person name="Catto M.A."/>
            <person name="Labadie P.E."/>
            <person name="Jacobson A.L."/>
            <person name="Kennedy G.G."/>
            <person name="Srinivasan R."/>
            <person name="Hunt B.G."/>
        </authorList>
    </citation>
    <scope>NUCLEOTIDE SEQUENCE</scope>
    <source>
        <strain evidence="10">PL_HMW_Pooled</strain>
    </source>
</reference>
<feature type="domain" description="DDE Tnp4" evidence="9">
    <location>
        <begin position="162"/>
        <end position="316"/>
    </location>
</feature>
<keyword evidence="8" id="KW-1133">Transmembrane helix</keyword>
<evidence type="ECO:0000256" key="8">
    <source>
        <dbReference type="SAM" id="Phobius"/>
    </source>
</evidence>
<evidence type="ECO:0000256" key="7">
    <source>
        <dbReference type="ARBA" id="ARBA00023242"/>
    </source>
</evidence>
<reference evidence="10" key="1">
    <citation type="submission" date="2021-07" db="EMBL/GenBank/DDBJ databases">
        <authorList>
            <person name="Catto M.A."/>
            <person name="Jacobson A."/>
            <person name="Kennedy G."/>
            <person name="Labadie P."/>
            <person name="Hunt B.G."/>
            <person name="Srinivasan R."/>
        </authorList>
    </citation>
    <scope>NUCLEOTIDE SEQUENCE</scope>
    <source>
        <strain evidence="10">PL_HMW_Pooled</strain>
        <tissue evidence="10">Head</tissue>
    </source>
</reference>
<dbReference type="InterPro" id="IPR027806">
    <property type="entry name" value="HARBI1_dom"/>
</dbReference>
<dbReference type="GO" id="GO:0016787">
    <property type="term" value="F:hydrolase activity"/>
    <property type="evidence" value="ECO:0007669"/>
    <property type="project" value="UniProtKB-KW"/>
</dbReference>
<dbReference type="EMBL" id="JAHWGI010000294">
    <property type="protein sequence ID" value="KAK3912531.1"/>
    <property type="molecule type" value="Genomic_DNA"/>
</dbReference>
<keyword evidence="6" id="KW-0378">Hydrolase</keyword>
<dbReference type="PANTHER" id="PTHR22930:SF85">
    <property type="entry name" value="GH03217P-RELATED"/>
    <property type="match status" value="1"/>
</dbReference>
<evidence type="ECO:0000256" key="1">
    <source>
        <dbReference type="ARBA" id="ARBA00001968"/>
    </source>
</evidence>
<keyword evidence="7" id="KW-0539">Nucleus</keyword>
<evidence type="ECO:0000256" key="3">
    <source>
        <dbReference type="ARBA" id="ARBA00006958"/>
    </source>
</evidence>
<dbReference type="GO" id="GO:0046872">
    <property type="term" value="F:metal ion binding"/>
    <property type="evidence" value="ECO:0007669"/>
    <property type="project" value="UniProtKB-KW"/>
</dbReference>
<evidence type="ECO:0000313" key="11">
    <source>
        <dbReference type="Proteomes" id="UP001219518"/>
    </source>
</evidence>
<name>A0AAE1LA69_9NEOP</name>
<keyword evidence="4" id="KW-0540">Nuclease</keyword>
<proteinExistence type="inferred from homology"/>
<evidence type="ECO:0000313" key="10">
    <source>
        <dbReference type="EMBL" id="KAK3912531.1"/>
    </source>
</evidence>
<keyword evidence="8" id="KW-0472">Membrane</keyword>
<evidence type="ECO:0000259" key="9">
    <source>
        <dbReference type="Pfam" id="PF13359"/>
    </source>
</evidence>
<feature type="transmembrane region" description="Helical" evidence="8">
    <location>
        <begin position="59"/>
        <end position="77"/>
    </location>
</feature>